<organism evidence="1 2">
    <name type="scientific">Elysia crispata</name>
    <name type="common">lettuce slug</name>
    <dbReference type="NCBI Taxonomy" id="231223"/>
    <lineage>
        <taxon>Eukaryota</taxon>
        <taxon>Metazoa</taxon>
        <taxon>Spiralia</taxon>
        <taxon>Lophotrochozoa</taxon>
        <taxon>Mollusca</taxon>
        <taxon>Gastropoda</taxon>
        <taxon>Heterobranchia</taxon>
        <taxon>Euthyneura</taxon>
        <taxon>Panpulmonata</taxon>
        <taxon>Sacoglossa</taxon>
        <taxon>Placobranchoidea</taxon>
        <taxon>Plakobranchidae</taxon>
        <taxon>Elysia</taxon>
    </lineage>
</organism>
<accession>A0AAE1DMY9</accession>
<dbReference type="EMBL" id="JAWDGP010003341">
    <property type="protein sequence ID" value="KAK3775363.1"/>
    <property type="molecule type" value="Genomic_DNA"/>
</dbReference>
<proteinExistence type="predicted"/>
<dbReference type="AlphaFoldDB" id="A0AAE1DMY9"/>
<gene>
    <name evidence="1" type="ORF">RRG08_010561</name>
</gene>
<protein>
    <submittedName>
        <fullName evidence="1">Uncharacterized protein</fullName>
    </submittedName>
</protein>
<evidence type="ECO:0000313" key="2">
    <source>
        <dbReference type="Proteomes" id="UP001283361"/>
    </source>
</evidence>
<comment type="caution">
    <text evidence="1">The sequence shown here is derived from an EMBL/GenBank/DDBJ whole genome shotgun (WGS) entry which is preliminary data.</text>
</comment>
<dbReference type="Proteomes" id="UP001283361">
    <property type="component" value="Unassembled WGS sequence"/>
</dbReference>
<reference evidence="1" key="1">
    <citation type="journal article" date="2023" name="G3 (Bethesda)">
        <title>A reference genome for the long-term kleptoplast-retaining sea slug Elysia crispata morphotype clarki.</title>
        <authorList>
            <person name="Eastman K.E."/>
            <person name="Pendleton A.L."/>
            <person name="Shaikh M.A."/>
            <person name="Suttiyut T."/>
            <person name="Ogas R."/>
            <person name="Tomko P."/>
            <person name="Gavelis G."/>
            <person name="Widhalm J.R."/>
            <person name="Wisecaver J.H."/>
        </authorList>
    </citation>
    <scope>NUCLEOTIDE SEQUENCE</scope>
    <source>
        <strain evidence="1">ECLA1</strain>
    </source>
</reference>
<sequence length="119" mass="13377">MGDRSVSGQCLKHCLKRPTGDRSVSGQCLKHCLKRPTGDRSVSGQCLKHCLKRLTGDRSVSADSRQLWQTLVEQGRKHNKKNLVPKHIRFLQDVRNQQTRSINVLLETSDLESQVSSGV</sequence>
<name>A0AAE1DMY9_9GAST</name>
<keyword evidence="2" id="KW-1185">Reference proteome</keyword>
<evidence type="ECO:0000313" key="1">
    <source>
        <dbReference type="EMBL" id="KAK3775363.1"/>
    </source>
</evidence>